<organism evidence="12 13">
    <name type="scientific">Natronospira elongata</name>
    <dbReference type="NCBI Taxonomy" id="3110268"/>
    <lineage>
        <taxon>Bacteria</taxon>
        <taxon>Pseudomonadati</taxon>
        <taxon>Pseudomonadota</taxon>
        <taxon>Gammaproteobacteria</taxon>
        <taxon>Natronospirales</taxon>
        <taxon>Natronospiraceae</taxon>
        <taxon>Natronospira</taxon>
    </lineage>
</organism>
<dbReference type="RefSeq" id="WP_346052988.1">
    <property type="nucleotide sequence ID" value="NZ_JAYGII010000043.1"/>
</dbReference>
<dbReference type="EMBL" id="JAYGII010000043">
    <property type="protein sequence ID" value="MEA5446611.1"/>
    <property type="molecule type" value="Genomic_DNA"/>
</dbReference>
<name>A0AAP6JGA8_9GAMM</name>
<accession>A0AAP6JGA8</accession>
<evidence type="ECO:0000256" key="5">
    <source>
        <dbReference type="ARBA" id="ARBA00023150"/>
    </source>
</evidence>
<reference evidence="12 13" key="1">
    <citation type="submission" date="2023-12" db="EMBL/GenBank/DDBJ databases">
        <title>Whole-genome sequencing of halo(alkali)philic microorganisms from hypersaline lakes.</title>
        <authorList>
            <person name="Sorokin D.Y."/>
            <person name="Merkel A.Y."/>
            <person name="Messina E."/>
            <person name="Yakimov M."/>
        </authorList>
    </citation>
    <scope>NUCLEOTIDE SEQUENCE [LARGE SCALE GENOMIC DNA]</scope>
    <source>
        <strain evidence="12 13">AB-CW1</strain>
    </source>
</reference>
<comment type="similarity">
    <text evidence="2">Belongs to the MoaE family.</text>
</comment>
<dbReference type="GO" id="GO:0006777">
    <property type="term" value="P:Mo-molybdopterin cofactor biosynthetic process"/>
    <property type="evidence" value="ECO:0007669"/>
    <property type="project" value="UniProtKB-KW"/>
</dbReference>
<comment type="pathway">
    <text evidence="1">Cofactor biosynthesis; molybdopterin biosynthesis.</text>
</comment>
<evidence type="ECO:0000256" key="10">
    <source>
        <dbReference type="ARBA" id="ARBA00032474"/>
    </source>
</evidence>
<dbReference type="CDD" id="cd00756">
    <property type="entry name" value="MoaE"/>
    <property type="match status" value="1"/>
</dbReference>
<keyword evidence="13" id="KW-1185">Reference proteome</keyword>
<dbReference type="Proteomes" id="UP001302316">
    <property type="component" value="Unassembled WGS sequence"/>
</dbReference>
<gene>
    <name evidence="12" type="ORF">VCB98_12360</name>
</gene>
<evidence type="ECO:0000256" key="3">
    <source>
        <dbReference type="ARBA" id="ARBA00011950"/>
    </source>
</evidence>
<dbReference type="Gene3D" id="3.90.1170.40">
    <property type="entry name" value="Molybdopterin biosynthesis MoaE subunit"/>
    <property type="match status" value="1"/>
</dbReference>
<evidence type="ECO:0000256" key="7">
    <source>
        <dbReference type="ARBA" id="ARBA00029745"/>
    </source>
</evidence>
<evidence type="ECO:0000256" key="9">
    <source>
        <dbReference type="ARBA" id="ARBA00030781"/>
    </source>
</evidence>
<dbReference type="InterPro" id="IPR003448">
    <property type="entry name" value="Mopterin_biosynth_MoaE"/>
</dbReference>
<dbReference type="PANTHER" id="PTHR23404">
    <property type="entry name" value="MOLYBDOPTERIN SYNTHASE RELATED"/>
    <property type="match status" value="1"/>
</dbReference>
<comment type="subunit">
    <text evidence="6">Heterotetramer of 2 MoaD subunits and 2 MoaE subunits. Also stable as homodimer. The enzyme changes between these two forms during catalysis.</text>
</comment>
<dbReference type="SUPFAM" id="SSF54690">
    <property type="entry name" value="Molybdopterin synthase subunit MoaE"/>
    <property type="match status" value="1"/>
</dbReference>
<keyword evidence="5" id="KW-0501">Molybdenum cofactor biosynthesis</keyword>
<evidence type="ECO:0000313" key="12">
    <source>
        <dbReference type="EMBL" id="MEA5446611.1"/>
    </source>
</evidence>
<evidence type="ECO:0000256" key="6">
    <source>
        <dbReference type="ARBA" id="ARBA00026066"/>
    </source>
</evidence>
<comment type="caution">
    <text evidence="12">The sequence shown here is derived from an EMBL/GenBank/DDBJ whole genome shotgun (WGS) entry which is preliminary data.</text>
</comment>
<dbReference type="AlphaFoldDB" id="A0AAP6JGA8"/>
<dbReference type="GO" id="GO:0030366">
    <property type="term" value="F:molybdopterin synthase activity"/>
    <property type="evidence" value="ECO:0007669"/>
    <property type="project" value="UniProtKB-EC"/>
</dbReference>
<evidence type="ECO:0000256" key="2">
    <source>
        <dbReference type="ARBA" id="ARBA00005426"/>
    </source>
</evidence>
<evidence type="ECO:0000256" key="8">
    <source>
        <dbReference type="ARBA" id="ARBA00030407"/>
    </source>
</evidence>
<dbReference type="EC" id="2.8.1.12" evidence="3"/>
<evidence type="ECO:0000256" key="11">
    <source>
        <dbReference type="ARBA" id="ARBA00049878"/>
    </source>
</evidence>
<protein>
    <recommendedName>
        <fullName evidence="4">Molybdopterin synthase catalytic subunit</fullName>
        <ecNumber evidence="3">2.8.1.12</ecNumber>
    </recommendedName>
    <alternativeName>
        <fullName evidence="9">MPT synthase subunit 2</fullName>
    </alternativeName>
    <alternativeName>
        <fullName evidence="7">Molybdenum cofactor biosynthesis protein E</fullName>
    </alternativeName>
    <alternativeName>
        <fullName evidence="8">Molybdopterin-converting factor large subunit</fullName>
    </alternativeName>
    <alternativeName>
        <fullName evidence="10">Molybdopterin-converting factor subunit 2</fullName>
    </alternativeName>
</protein>
<dbReference type="InterPro" id="IPR036563">
    <property type="entry name" value="MoaE_sf"/>
</dbReference>
<comment type="catalytic activity">
    <reaction evidence="11">
        <text>2 [molybdopterin-synthase sulfur-carrier protein]-C-terminal-Gly-aminoethanethioate + cyclic pyranopterin phosphate + H2O = molybdopterin + 2 [molybdopterin-synthase sulfur-carrier protein]-C-terminal Gly-Gly + 2 H(+)</text>
        <dbReference type="Rhea" id="RHEA:26333"/>
        <dbReference type="Rhea" id="RHEA-COMP:12202"/>
        <dbReference type="Rhea" id="RHEA-COMP:19907"/>
        <dbReference type="ChEBI" id="CHEBI:15377"/>
        <dbReference type="ChEBI" id="CHEBI:15378"/>
        <dbReference type="ChEBI" id="CHEBI:58698"/>
        <dbReference type="ChEBI" id="CHEBI:59648"/>
        <dbReference type="ChEBI" id="CHEBI:90778"/>
        <dbReference type="ChEBI" id="CHEBI:232372"/>
        <dbReference type="EC" id="2.8.1.12"/>
    </reaction>
</comment>
<evidence type="ECO:0000256" key="1">
    <source>
        <dbReference type="ARBA" id="ARBA00005046"/>
    </source>
</evidence>
<evidence type="ECO:0000313" key="13">
    <source>
        <dbReference type="Proteomes" id="UP001302316"/>
    </source>
</evidence>
<evidence type="ECO:0000256" key="4">
    <source>
        <dbReference type="ARBA" id="ARBA00013858"/>
    </source>
</evidence>
<sequence>MTIHVATKDEVLSTEAALAHCSAPGHGAADLFIGRVRDLNQGRQVRAVSYDLHPVLCNNVFREICKEARQEWGESLHFWLEHRQGRLAVGEASVVIAVSSPHRDESFRACRYLVEQMKHRAPIWKQEHYVDGDSEWVKGHALCSHG</sequence>
<dbReference type="Pfam" id="PF02391">
    <property type="entry name" value="MoaE"/>
    <property type="match status" value="1"/>
</dbReference>
<proteinExistence type="inferred from homology"/>